<reference evidence="1" key="1">
    <citation type="journal article" date="2014" name="Front. Microbiol.">
        <title>High frequency of phylogenetically diverse reductive dehalogenase-homologous genes in deep subseafloor sedimentary metagenomes.</title>
        <authorList>
            <person name="Kawai M."/>
            <person name="Futagami T."/>
            <person name="Toyoda A."/>
            <person name="Takaki Y."/>
            <person name="Nishi S."/>
            <person name="Hori S."/>
            <person name="Arai W."/>
            <person name="Tsubouchi T."/>
            <person name="Morono Y."/>
            <person name="Uchiyama I."/>
            <person name="Ito T."/>
            <person name="Fujiyama A."/>
            <person name="Inagaki F."/>
            <person name="Takami H."/>
        </authorList>
    </citation>
    <scope>NUCLEOTIDE SEQUENCE</scope>
    <source>
        <strain evidence="1">Expedition CK06-06</strain>
    </source>
</reference>
<gene>
    <name evidence="1" type="ORF">S01H1_71978</name>
</gene>
<comment type="caution">
    <text evidence="1">The sequence shown here is derived from an EMBL/GenBank/DDBJ whole genome shotgun (WGS) entry which is preliminary data.</text>
</comment>
<proteinExistence type="predicted"/>
<dbReference type="AlphaFoldDB" id="X0Y3G6"/>
<evidence type="ECO:0000313" key="1">
    <source>
        <dbReference type="EMBL" id="GAG31411.1"/>
    </source>
</evidence>
<dbReference type="EMBL" id="BARS01047966">
    <property type="protein sequence ID" value="GAG31411.1"/>
    <property type="molecule type" value="Genomic_DNA"/>
</dbReference>
<protein>
    <submittedName>
        <fullName evidence="1">Uncharacterized protein</fullName>
    </submittedName>
</protein>
<feature type="non-terminal residue" evidence="1">
    <location>
        <position position="244"/>
    </location>
</feature>
<feature type="non-terminal residue" evidence="1">
    <location>
        <position position="1"/>
    </location>
</feature>
<organism evidence="1">
    <name type="scientific">marine sediment metagenome</name>
    <dbReference type="NCBI Taxonomy" id="412755"/>
    <lineage>
        <taxon>unclassified sequences</taxon>
        <taxon>metagenomes</taxon>
        <taxon>ecological metagenomes</taxon>
    </lineage>
</organism>
<name>X0Y3G6_9ZZZZ</name>
<sequence length="244" mass="27380">TLIFWRNNDYASYYEYHGVWVGNTSDIGQMVELKQINATAEDSWEESRVSLGSWSGSDSLWLAFKYKELDGTDWWIDDVVITGNTKGDSGTCKSPYIAYDDFYSPVSWDSIIWHQATGEDSIKIQVEYLNGTWDIIPDIDLSNNSTGFFTSSTCGSIDISGISTTTYDTLRIVTTFTKKTAKAATDPSLKDWTVTTKFGGSAIEERPATFFYSLSQNYPNPFSHKTVIEWNVARGFSLAEGNPE</sequence>
<accession>X0Y3G6</accession>